<evidence type="ECO:0000256" key="1">
    <source>
        <dbReference type="ARBA" id="ARBA00004479"/>
    </source>
</evidence>
<dbReference type="Pfam" id="PF00024">
    <property type="entry name" value="PAN_1"/>
    <property type="match status" value="1"/>
</dbReference>
<dbReference type="InterPro" id="IPR000719">
    <property type="entry name" value="Prot_kinase_dom"/>
</dbReference>
<reference evidence="26" key="1">
    <citation type="submission" date="2022-08" db="EMBL/GenBank/DDBJ databases">
        <authorList>
            <person name="Marques A."/>
        </authorList>
    </citation>
    <scope>NUCLEOTIDE SEQUENCE</scope>
    <source>
        <strain evidence="26">RhyPub2mFocal</strain>
        <tissue evidence="26">Leaves</tissue>
    </source>
</reference>
<dbReference type="GO" id="GO:0016020">
    <property type="term" value="C:membrane"/>
    <property type="evidence" value="ECO:0007669"/>
    <property type="project" value="UniProtKB-SubCell"/>
</dbReference>
<dbReference type="Pfam" id="PF01453">
    <property type="entry name" value="B_lectin"/>
    <property type="match status" value="1"/>
</dbReference>
<evidence type="ECO:0000256" key="7">
    <source>
        <dbReference type="ARBA" id="ARBA00022734"/>
    </source>
</evidence>
<dbReference type="Gene3D" id="3.30.200.20">
    <property type="entry name" value="Phosphorylase Kinase, domain 1"/>
    <property type="match status" value="1"/>
</dbReference>
<dbReference type="InterPro" id="IPR003609">
    <property type="entry name" value="Pan_app"/>
</dbReference>
<dbReference type="SUPFAM" id="SSF56112">
    <property type="entry name" value="Protein kinase-like (PK-like)"/>
    <property type="match status" value="1"/>
</dbReference>
<evidence type="ECO:0000256" key="21">
    <source>
        <dbReference type="SAM" id="Phobius"/>
    </source>
</evidence>
<dbReference type="PROSITE" id="PS50948">
    <property type="entry name" value="PAN"/>
    <property type="match status" value="1"/>
</dbReference>
<dbReference type="InterPro" id="IPR036426">
    <property type="entry name" value="Bulb-type_lectin_dom_sf"/>
</dbReference>
<comment type="caution">
    <text evidence="26">The sequence shown here is derived from an EMBL/GenBank/DDBJ whole genome shotgun (WGS) entry which is preliminary data.</text>
</comment>
<evidence type="ECO:0000256" key="18">
    <source>
        <dbReference type="PIRNR" id="PIRNR000641"/>
    </source>
</evidence>
<dbReference type="SUPFAM" id="SSF51110">
    <property type="entry name" value="alpha-D-mannose-specific plant lectins"/>
    <property type="match status" value="1"/>
</dbReference>
<feature type="region of interest" description="Disordered" evidence="20">
    <location>
        <begin position="728"/>
        <end position="747"/>
    </location>
</feature>
<keyword evidence="11 21" id="KW-1133">Transmembrane helix</keyword>
<dbReference type="PROSITE" id="PS00108">
    <property type="entry name" value="PROTEIN_KINASE_ST"/>
    <property type="match status" value="1"/>
</dbReference>
<feature type="binding site" evidence="19">
    <location>
        <position position="557"/>
    </location>
    <ligand>
        <name>ATP</name>
        <dbReference type="ChEBI" id="CHEBI:30616"/>
    </ligand>
</feature>
<keyword evidence="7" id="KW-0430">Lectin</keyword>
<evidence type="ECO:0000259" key="25">
    <source>
        <dbReference type="PROSITE" id="PS50948"/>
    </source>
</evidence>
<evidence type="ECO:0000256" key="17">
    <source>
        <dbReference type="ARBA" id="ARBA00048679"/>
    </source>
</evidence>
<dbReference type="AlphaFoldDB" id="A0AAV8CXJ5"/>
<evidence type="ECO:0000256" key="2">
    <source>
        <dbReference type="ARBA" id="ARBA00022527"/>
    </source>
</evidence>
<dbReference type="InterPro" id="IPR008271">
    <property type="entry name" value="Ser/Thr_kinase_AS"/>
</dbReference>
<dbReference type="SMART" id="SM00220">
    <property type="entry name" value="S_TKc"/>
    <property type="match status" value="1"/>
</dbReference>
<gene>
    <name evidence="26" type="ORF">LUZ62_070506</name>
</gene>
<comment type="similarity">
    <text evidence="18">Belongs to the protein kinase superfamily. Ser/Thr protein kinase family.</text>
</comment>
<organism evidence="26 27">
    <name type="scientific">Rhynchospora pubera</name>
    <dbReference type="NCBI Taxonomy" id="906938"/>
    <lineage>
        <taxon>Eukaryota</taxon>
        <taxon>Viridiplantae</taxon>
        <taxon>Streptophyta</taxon>
        <taxon>Embryophyta</taxon>
        <taxon>Tracheophyta</taxon>
        <taxon>Spermatophyta</taxon>
        <taxon>Magnoliopsida</taxon>
        <taxon>Liliopsida</taxon>
        <taxon>Poales</taxon>
        <taxon>Cyperaceae</taxon>
        <taxon>Cyperoideae</taxon>
        <taxon>Rhynchosporeae</taxon>
        <taxon>Rhynchospora</taxon>
    </lineage>
</organism>
<dbReference type="FunFam" id="3.30.200.20:FF:000178">
    <property type="entry name" value="serine/threonine-protein kinase PBS1-like"/>
    <property type="match status" value="1"/>
</dbReference>
<protein>
    <recommendedName>
        <fullName evidence="18">Receptor-like serine/threonine-protein kinase</fullName>
        <ecNumber evidence="18">2.7.11.1</ecNumber>
    </recommendedName>
</protein>
<dbReference type="SMART" id="SM00108">
    <property type="entry name" value="B_lectin"/>
    <property type="match status" value="1"/>
</dbReference>
<keyword evidence="9 18" id="KW-0418">Kinase</keyword>
<evidence type="ECO:0000256" key="5">
    <source>
        <dbReference type="ARBA" id="ARBA00022692"/>
    </source>
</evidence>
<evidence type="ECO:0000313" key="26">
    <source>
        <dbReference type="EMBL" id="KAJ4760131.1"/>
    </source>
</evidence>
<sequence length="884" mass="95983">MSPFLFPLLLLSLLSYLHVSLSGPVATEFLYPNFTASYFHFVDTSGVFLTSRNSFFQAAMFNPMTQQSSFYFSLLHAPTTTVLWSGNRNNPTSNSGFVSLTAAGLSVSDQNGTVLWSTPKLSAPVEAARLLDTGNLQLLDKSNSSLWQSFEHPTDTIVSSQLLSAGSYLSSPVSDTNLAEGDYRLSVSTSDAGLAWIGQDYWRLSNDIRSIKDSNLPVSGMVVNTTGLYLLASDNTIVFVVSLTQSAFRVVKLGSDGRLTIKSYTSINSSSAISGDFTAPSNDCDLPYICRSLGLCAISGNSSTCTCPPLFTTATNDSCVPGDGSTLASSLSCTATDSTMPVSYLNLTNETGYFSIKYMPATTSGADISKCRSLCSNNCTCTGYFYDNSSMSCYLLEKNPLGTVFSISSPSGKNAIGYVKTYVGSVPPSNPTSSSSSNHTVAIILPVIAAALLVTAILYILFVRWKKKGKKKGIGKSKPSPKNIHLGQQKSSSRDSGYTDQEEDSTDDVIIPGLPTRFTYEELEAITENFQTKIGAGGFGSVYKGELPDNSLVAVKKIEGVGVHGRKEFCTEIAVIGNIRHINLVRLRGFCAQGSKRLLVYEYMNRGSLDRPLFSHVGPVLEWGERVEIALGAARGLSYLHSGCEHKIVHCDVKPENILLADGGQVKISDFGLAKLMAPEQSALFTTMRGTRGYLAPEWLTNTAISDRADVYSFGMVLLELVRGRKNRSEKSADNRPTQSDFSDNSSQTRQIEYFPTLALEKHEQRRYIDLADPRLQGRVTDEEVGKMVRIALSCLHEEPALWPNMASVVRMIEGSLEAWEPRVKSLNFLRMYGMGFAVQPEPENGLGLSPNFNGGSWTGTSSSTANISWSPSHLSSQQLSGPR</sequence>
<evidence type="ECO:0000256" key="4">
    <source>
        <dbReference type="ARBA" id="ARBA00022679"/>
    </source>
</evidence>
<dbReference type="PANTHER" id="PTHR47976">
    <property type="entry name" value="G-TYPE LECTIN S-RECEPTOR-LIKE SERINE/THREONINE-PROTEIN KINASE SD2-5"/>
    <property type="match status" value="1"/>
</dbReference>
<keyword evidence="3" id="KW-0245">EGF-like domain</keyword>
<evidence type="ECO:0000259" key="23">
    <source>
        <dbReference type="PROSITE" id="PS50011"/>
    </source>
</evidence>
<feature type="region of interest" description="Disordered" evidence="20">
    <location>
        <begin position="858"/>
        <end position="884"/>
    </location>
</feature>
<dbReference type="InterPro" id="IPR051343">
    <property type="entry name" value="G-type_lectin_kinases/EP1-like"/>
</dbReference>
<feature type="domain" description="Bulb-type lectin" evidence="24">
    <location>
        <begin position="40"/>
        <end position="151"/>
    </location>
</feature>
<keyword evidence="12 21" id="KW-0472">Membrane</keyword>
<dbReference type="PROSITE" id="PS00107">
    <property type="entry name" value="PROTEIN_KINASE_ATP"/>
    <property type="match status" value="1"/>
</dbReference>
<dbReference type="InterPro" id="IPR024171">
    <property type="entry name" value="SRK-like_kinase"/>
</dbReference>
<evidence type="ECO:0000256" key="10">
    <source>
        <dbReference type="ARBA" id="ARBA00022840"/>
    </source>
</evidence>
<dbReference type="InterPro" id="IPR011009">
    <property type="entry name" value="Kinase-like_dom_sf"/>
</dbReference>
<accession>A0AAV8CXJ5</accession>
<evidence type="ECO:0000256" key="12">
    <source>
        <dbReference type="ARBA" id="ARBA00023136"/>
    </source>
</evidence>
<keyword evidence="2 18" id="KW-0723">Serine/threonine-protein kinase</keyword>
<keyword evidence="27" id="KW-1185">Reference proteome</keyword>
<comment type="catalytic activity">
    <reaction evidence="17 18">
        <text>L-seryl-[protein] + ATP = O-phospho-L-seryl-[protein] + ADP + H(+)</text>
        <dbReference type="Rhea" id="RHEA:17989"/>
        <dbReference type="Rhea" id="RHEA-COMP:9863"/>
        <dbReference type="Rhea" id="RHEA-COMP:11604"/>
        <dbReference type="ChEBI" id="CHEBI:15378"/>
        <dbReference type="ChEBI" id="CHEBI:29999"/>
        <dbReference type="ChEBI" id="CHEBI:30616"/>
        <dbReference type="ChEBI" id="CHEBI:83421"/>
        <dbReference type="ChEBI" id="CHEBI:456216"/>
        <dbReference type="EC" id="2.7.11.1"/>
    </reaction>
</comment>
<feature type="compositionally biased region" description="Polar residues" evidence="20">
    <location>
        <begin position="486"/>
        <end position="499"/>
    </location>
</feature>
<dbReference type="FunFam" id="2.90.10.10:FF:000023">
    <property type="entry name" value="G-type lectin S-receptor-like serine/threonine-protein kinase"/>
    <property type="match status" value="1"/>
</dbReference>
<dbReference type="FunFam" id="1.10.510.10:FF:000589">
    <property type="entry name" value="Serine/threonine-protein kinase"/>
    <property type="match status" value="1"/>
</dbReference>
<evidence type="ECO:0000256" key="19">
    <source>
        <dbReference type="PROSITE-ProRule" id="PRU10141"/>
    </source>
</evidence>
<dbReference type="Proteomes" id="UP001140206">
    <property type="component" value="Chromosome 4"/>
</dbReference>
<dbReference type="GO" id="GO:0051707">
    <property type="term" value="P:response to other organism"/>
    <property type="evidence" value="ECO:0007669"/>
    <property type="project" value="UniProtKB-ARBA"/>
</dbReference>
<comment type="subcellular location">
    <subcellularLocation>
        <location evidence="1">Membrane</location>
        <topology evidence="1">Single-pass type I membrane protein</topology>
    </subcellularLocation>
</comment>
<evidence type="ECO:0000256" key="22">
    <source>
        <dbReference type="SAM" id="SignalP"/>
    </source>
</evidence>
<feature type="transmembrane region" description="Helical" evidence="21">
    <location>
        <begin position="441"/>
        <end position="462"/>
    </location>
</feature>
<evidence type="ECO:0000256" key="15">
    <source>
        <dbReference type="ARBA" id="ARBA00023180"/>
    </source>
</evidence>
<dbReference type="PROSITE" id="PS50927">
    <property type="entry name" value="BULB_LECTIN"/>
    <property type="match status" value="1"/>
</dbReference>
<feature type="region of interest" description="Disordered" evidence="20">
    <location>
        <begin position="471"/>
        <end position="509"/>
    </location>
</feature>
<dbReference type="GO" id="GO:0004674">
    <property type="term" value="F:protein serine/threonine kinase activity"/>
    <property type="evidence" value="ECO:0007669"/>
    <property type="project" value="UniProtKB-KW"/>
</dbReference>
<keyword evidence="15" id="KW-0325">Glycoprotein</keyword>
<evidence type="ECO:0000256" key="20">
    <source>
        <dbReference type="SAM" id="MobiDB-lite"/>
    </source>
</evidence>
<dbReference type="CDD" id="cd00028">
    <property type="entry name" value="B_lectin"/>
    <property type="match status" value="1"/>
</dbReference>
<dbReference type="GO" id="GO:0030246">
    <property type="term" value="F:carbohydrate binding"/>
    <property type="evidence" value="ECO:0007669"/>
    <property type="project" value="UniProtKB-KW"/>
</dbReference>
<evidence type="ECO:0000256" key="11">
    <source>
        <dbReference type="ARBA" id="ARBA00022989"/>
    </source>
</evidence>
<feature type="chain" id="PRO_5043485187" description="Receptor-like serine/threonine-protein kinase" evidence="22">
    <location>
        <begin position="23"/>
        <end position="884"/>
    </location>
</feature>
<dbReference type="Gene3D" id="2.90.10.10">
    <property type="entry name" value="Bulb-type lectin domain"/>
    <property type="match status" value="1"/>
</dbReference>
<evidence type="ECO:0000313" key="27">
    <source>
        <dbReference type="Proteomes" id="UP001140206"/>
    </source>
</evidence>
<evidence type="ECO:0000256" key="13">
    <source>
        <dbReference type="ARBA" id="ARBA00023157"/>
    </source>
</evidence>
<evidence type="ECO:0000256" key="16">
    <source>
        <dbReference type="ARBA" id="ARBA00047899"/>
    </source>
</evidence>
<dbReference type="InterPro" id="IPR017441">
    <property type="entry name" value="Protein_kinase_ATP_BS"/>
</dbReference>
<comment type="catalytic activity">
    <reaction evidence="16 18">
        <text>L-threonyl-[protein] + ATP = O-phospho-L-threonyl-[protein] + ADP + H(+)</text>
        <dbReference type="Rhea" id="RHEA:46608"/>
        <dbReference type="Rhea" id="RHEA-COMP:11060"/>
        <dbReference type="Rhea" id="RHEA-COMP:11605"/>
        <dbReference type="ChEBI" id="CHEBI:15378"/>
        <dbReference type="ChEBI" id="CHEBI:30013"/>
        <dbReference type="ChEBI" id="CHEBI:30616"/>
        <dbReference type="ChEBI" id="CHEBI:61977"/>
        <dbReference type="ChEBI" id="CHEBI:456216"/>
        <dbReference type="EC" id="2.7.11.1"/>
    </reaction>
</comment>
<dbReference type="CDD" id="cd14066">
    <property type="entry name" value="STKc_IRAK"/>
    <property type="match status" value="1"/>
</dbReference>
<dbReference type="EC" id="2.7.11.1" evidence="18"/>
<proteinExistence type="inferred from homology"/>
<dbReference type="PIRSF" id="PIRSF000641">
    <property type="entry name" value="SRK"/>
    <property type="match status" value="1"/>
</dbReference>
<keyword evidence="5 21" id="KW-0812">Transmembrane</keyword>
<dbReference type="EMBL" id="JAMFTS010000004">
    <property type="protein sequence ID" value="KAJ4760131.1"/>
    <property type="molecule type" value="Genomic_DNA"/>
</dbReference>
<feature type="compositionally biased region" description="Polar residues" evidence="20">
    <location>
        <begin position="735"/>
        <end position="747"/>
    </location>
</feature>
<dbReference type="PANTHER" id="PTHR47976:SF60">
    <property type="entry name" value="RECEPTOR-LIKE SERINE_THREONINE-PROTEIN KINASE"/>
    <property type="match status" value="1"/>
</dbReference>
<evidence type="ECO:0000256" key="9">
    <source>
        <dbReference type="ARBA" id="ARBA00022777"/>
    </source>
</evidence>
<feature type="signal peptide" evidence="22">
    <location>
        <begin position="1"/>
        <end position="22"/>
    </location>
</feature>
<dbReference type="Gene3D" id="1.10.510.10">
    <property type="entry name" value="Transferase(Phosphotransferase) domain 1"/>
    <property type="match status" value="1"/>
</dbReference>
<dbReference type="GO" id="GO:0005524">
    <property type="term" value="F:ATP binding"/>
    <property type="evidence" value="ECO:0007669"/>
    <property type="project" value="UniProtKB-UniRule"/>
</dbReference>
<dbReference type="Pfam" id="PF00069">
    <property type="entry name" value="Pkinase"/>
    <property type="match status" value="1"/>
</dbReference>
<keyword evidence="6 22" id="KW-0732">Signal</keyword>
<keyword evidence="4 18" id="KW-0808">Transferase</keyword>
<keyword evidence="8 18" id="KW-0547">Nucleotide-binding</keyword>
<keyword evidence="14" id="KW-0675">Receptor</keyword>
<evidence type="ECO:0000256" key="8">
    <source>
        <dbReference type="ARBA" id="ARBA00022741"/>
    </source>
</evidence>
<dbReference type="InterPro" id="IPR001480">
    <property type="entry name" value="Bulb-type_lectin_dom"/>
</dbReference>
<feature type="domain" description="Apple" evidence="25">
    <location>
        <begin position="333"/>
        <end position="423"/>
    </location>
</feature>
<feature type="domain" description="Protein kinase" evidence="23">
    <location>
        <begin position="528"/>
        <end position="824"/>
    </location>
</feature>
<name>A0AAV8CXJ5_9POAL</name>
<evidence type="ECO:0000259" key="24">
    <source>
        <dbReference type="PROSITE" id="PS50927"/>
    </source>
</evidence>
<evidence type="ECO:0000256" key="3">
    <source>
        <dbReference type="ARBA" id="ARBA00022536"/>
    </source>
</evidence>
<evidence type="ECO:0000256" key="6">
    <source>
        <dbReference type="ARBA" id="ARBA00022729"/>
    </source>
</evidence>
<evidence type="ECO:0000256" key="14">
    <source>
        <dbReference type="ARBA" id="ARBA00023170"/>
    </source>
</evidence>
<feature type="compositionally biased region" description="Polar residues" evidence="20">
    <location>
        <begin position="866"/>
        <end position="884"/>
    </location>
</feature>
<keyword evidence="10 18" id="KW-0067">ATP-binding</keyword>
<keyword evidence="13" id="KW-1015">Disulfide bond</keyword>
<dbReference type="PROSITE" id="PS50011">
    <property type="entry name" value="PROTEIN_KINASE_DOM"/>
    <property type="match status" value="1"/>
</dbReference>
<dbReference type="SUPFAM" id="SSF57414">
    <property type="entry name" value="Hairpin loop containing domain-like"/>
    <property type="match status" value="1"/>
</dbReference>